<dbReference type="RefSeq" id="WP_179253039.1">
    <property type="nucleotide sequence ID" value="NZ_JACBIV010000013.1"/>
</dbReference>
<feature type="transmembrane region" description="Helical" evidence="15">
    <location>
        <begin position="427"/>
        <end position="447"/>
    </location>
</feature>
<comment type="catalytic activity">
    <reaction evidence="13">
        <text>L-tyrosyl-[protein] + ATP = O-phospho-L-tyrosyl-[protein] + ADP + H(+)</text>
        <dbReference type="Rhea" id="RHEA:10596"/>
        <dbReference type="Rhea" id="RHEA-COMP:10136"/>
        <dbReference type="Rhea" id="RHEA-COMP:20101"/>
        <dbReference type="ChEBI" id="CHEBI:15378"/>
        <dbReference type="ChEBI" id="CHEBI:30616"/>
        <dbReference type="ChEBI" id="CHEBI:46858"/>
        <dbReference type="ChEBI" id="CHEBI:61978"/>
        <dbReference type="ChEBI" id="CHEBI:456216"/>
    </reaction>
</comment>
<evidence type="ECO:0000256" key="8">
    <source>
        <dbReference type="ARBA" id="ARBA00022777"/>
    </source>
</evidence>
<keyword evidence="4" id="KW-0997">Cell inner membrane</keyword>
<evidence type="ECO:0000256" key="3">
    <source>
        <dbReference type="ARBA" id="ARBA00022475"/>
    </source>
</evidence>
<dbReference type="InterPro" id="IPR025669">
    <property type="entry name" value="AAA_dom"/>
</dbReference>
<dbReference type="Gene3D" id="3.40.50.300">
    <property type="entry name" value="P-loop containing nucleotide triphosphate hydrolases"/>
    <property type="match status" value="1"/>
</dbReference>
<evidence type="ECO:0000256" key="4">
    <source>
        <dbReference type="ARBA" id="ARBA00022519"/>
    </source>
</evidence>
<feature type="coiled-coil region" evidence="14">
    <location>
        <begin position="257"/>
        <end position="298"/>
    </location>
</feature>
<sequence>MSDNMTNSNFKRNIEKVDDIDVSKLLASLLDYKWLIISVTSMFTVMGIIYSILATPIYQADALIQVEQKSAGSILGDISEMMPNSQPASAAEIELIKSRMVIGKTVDDLDLTTVVSQKHFPIVGAGLSRLLGYSAGELNLSKFDVPNTLLKKDLSIEILNKESYRLSYDGKDIINGKVGQYYNVGGVSILITNINADSGSVFYIKKLPRLTAIKNILDDFDVVDKGKDTGVLALTYNHESPVLTQKILDRITKNYLLQNVERKSEEAGKSLSFLKERLPEVRTTLNSAENKLNSFRQDNESVDLSLEAKSVLDTMVQLESQLNELTFKESEISKLYTKEHPAYRALLEKRKTLEDEKKKLNTKIGDLPKTQQQILSLTRDVQAGQEIYMQMLNKEQELNITKASTVGNVRIVDGSEYIAEPVKPKKLIIIVLSTFLGFIVAVCYSLTRAALRKGVESAEQIETLGINVYASIPLSEWQKSKDKEFNIKSKSKSKSKSKTNYQGNQLLAVGNPIDLSIEAIRSLRTSLHFAMIEAKNNILMISGSSPAIGKSFVGANLAAVIAQAGQRILFIDADMRRGYAHLQLNAKAEQGLSDVLSGQITFEDAIKKTELACLDFISRGQIPPNPSELLMSERLSAFMTWASENYDIVLLDTPPILAVTDAGIIGHHVGTSLLVARFEVNTLKEIEISIKRFEQNGINVKGIILNAVVKKASNYYDYYNYHYKNA</sequence>
<keyword evidence="7" id="KW-0547">Nucleotide-binding</keyword>
<evidence type="ECO:0000259" key="18">
    <source>
        <dbReference type="Pfam" id="PF13807"/>
    </source>
</evidence>
<dbReference type="InterPro" id="IPR005702">
    <property type="entry name" value="Wzc-like_C"/>
</dbReference>
<name>A0AAW3WR28_SERFO</name>
<evidence type="ECO:0000313" key="20">
    <source>
        <dbReference type="Proteomes" id="UP000659084"/>
    </source>
</evidence>
<evidence type="ECO:0000256" key="11">
    <source>
        <dbReference type="ARBA" id="ARBA00023136"/>
    </source>
</evidence>
<keyword evidence="5" id="KW-0808">Transferase</keyword>
<accession>A0AAW3WR28</accession>
<organism evidence="19 20">
    <name type="scientific">Serratia fonticola</name>
    <dbReference type="NCBI Taxonomy" id="47917"/>
    <lineage>
        <taxon>Bacteria</taxon>
        <taxon>Pseudomonadati</taxon>
        <taxon>Pseudomonadota</taxon>
        <taxon>Gammaproteobacteria</taxon>
        <taxon>Enterobacterales</taxon>
        <taxon>Yersiniaceae</taxon>
        <taxon>Serratia</taxon>
    </lineage>
</organism>
<keyword evidence="3" id="KW-1003">Cell membrane</keyword>
<feature type="domain" description="Polysaccharide chain length determinant N-terminal" evidence="16">
    <location>
        <begin position="18"/>
        <end position="109"/>
    </location>
</feature>
<dbReference type="InterPro" id="IPR050445">
    <property type="entry name" value="Bact_polysacc_biosynth/exp"/>
</dbReference>
<feature type="domain" description="Tyrosine-protein kinase G-rich" evidence="18">
    <location>
        <begin position="369"/>
        <end position="449"/>
    </location>
</feature>
<evidence type="ECO:0000256" key="7">
    <source>
        <dbReference type="ARBA" id="ARBA00022741"/>
    </source>
</evidence>
<evidence type="ECO:0000256" key="2">
    <source>
        <dbReference type="ARBA" id="ARBA00008883"/>
    </source>
</evidence>
<keyword evidence="10 15" id="KW-1133">Transmembrane helix</keyword>
<comment type="caution">
    <text evidence="19">The sequence shown here is derived from an EMBL/GenBank/DDBJ whole genome shotgun (WGS) entry which is preliminary data.</text>
</comment>
<dbReference type="NCBIfam" id="TIGR01007">
    <property type="entry name" value="eps_fam"/>
    <property type="match status" value="1"/>
</dbReference>
<evidence type="ECO:0000256" key="14">
    <source>
        <dbReference type="SAM" id="Coils"/>
    </source>
</evidence>
<dbReference type="Pfam" id="PF02706">
    <property type="entry name" value="Wzz"/>
    <property type="match status" value="1"/>
</dbReference>
<evidence type="ECO:0000256" key="13">
    <source>
        <dbReference type="ARBA" id="ARBA00053015"/>
    </source>
</evidence>
<dbReference type="SUPFAM" id="SSF52540">
    <property type="entry name" value="P-loop containing nucleoside triphosphate hydrolases"/>
    <property type="match status" value="1"/>
</dbReference>
<dbReference type="Pfam" id="PF13614">
    <property type="entry name" value="AAA_31"/>
    <property type="match status" value="1"/>
</dbReference>
<evidence type="ECO:0000256" key="10">
    <source>
        <dbReference type="ARBA" id="ARBA00022989"/>
    </source>
</evidence>
<dbReference type="EMBL" id="JACNYO010000010">
    <property type="protein sequence ID" value="MBC3212850.1"/>
    <property type="molecule type" value="Genomic_DNA"/>
</dbReference>
<dbReference type="AlphaFoldDB" id="A0AAW3WR28"/>
<evidence type="ECO:0000256" key="1">
    <source>
        <dbReference type="ARBA" id="ARBA00004429"/>
    </source>
</evidence>
<feature type="transmembrane region" description="Helical" evidence="15">
    <location>
        <begin position="34"/>
        <end position="53"/>
    </location>
</feature>
<dbReference type="GO" id="GO:0005886">
    <property type="term" value="C:plasma membrane"/>
    <property type="evidence" value="ECO:0007669"/>
    <property type="project" value="UniProtKB-SubCell"/>
</dbReference>
<comment type="similarity">
    <text evidence="2">Belongs to the etk/wzc family.</text>
</comment>
<evidence type="ECO:0000256" key="6">
    <source>
        <dbReference type="ARBA" id="ARBA00022692"/>
    </source>
</evidence>
<keyword evidence="14" id="KW-0175">Coiled coil</keyword>
<comment type="subcellular location">
    <subcellularLocation>
        <location evidence="1">Cell inner membrane</location>
        <topology evidence="1">Multi-pass membrane protein</topology>
    </subcellularLocation>
</comment>
<dbReference type="GO" id="GO:0042802">
    <property type="term" value="F:identical protein binding"/>
    <property type="evidence" value="ECO:0007669"/>
    <property type="project" value="UniProtKB-ARBA"/>
</dbReference>
<evidence type="ECO:0000313" key="19">
    <source>
        <dbReference type="EMBL" id="MBC3212850.1"/>
    </source>
</evidence>
<dbReference type="InterPro" id="IPR003856">
    <property type="entry name" value="LPS_length_determ_N"/>
</dbReference>
<dbReference type="FunFam" id="3.40.50.300:FF:000527">
    <property type="entry name" value="Tyrosine-protein kinase etk"/>
    <property type="match status" value="1"/>
</dbReference>
<dbReference type="InterPro" id="IPR027417">
    <property type="entry name" value="P-loop_NTPase"/>
</dbReference>
<keyword evidence="6 15" id="KW-0812">Transmembrane</keyword>
<dbReference type="GO" id="GO:0004713">
    <property type="term" value="F:protein tyrosine kinase activity"/>
    <property type="evidence" value="ECO:0007669"/>
    <property type="project" value="UniProtKB-KW"/>
</dbReference>
<dbReference type="CDD" id="cd05387">
    <property type="entry name" value="BY-kinase"/>
    <property type="match status" value="1"/>
</dbReference>
<evidence type="ECO:0000259" key="17">
    <source>
        <dbReference type="Pfam" id="PF13614"/>
    </source>
</evidence>
<dbReference type="Pfam" id="PF13807">
    <property type="entry name" value="GNVR"/>
    <property type="match status" value="1"/>
</dbReference>
<proteinExistence type="inferred from homology"/>
<keyword evidence="8 19" id="KW-0418">Kinase</keyword>
<evidence type="ECO:0000256" key="5">
    <source>
        <dbReference type="ARBA" id="ARBA00022679"/>
    </source>
</evidence>
<keyword evidence="9" id="KW-0067">ATP-binding</keyword>
<dbReference type="InterPro" id="IPR032807">
    <property type="entry name" value="GNVR"/>
</dbReference>
<dbReference type="NCBIfam" id="NF008568">
    <property type="entry name" value="PRK11519.1"/>
    <property type="match status" value="1"/>
</dbReference>
<evidence type="ECO:0000256" key="12">
    <source>
        <dbReference type="ARBA" id="ARBA00023137"/>
    </source>
</evidence>
<dbReference type="PANTHER" id="PTHR32309:SF32">
    <property type="entry name" value="TYROSINE-PROTEIN KINASE ETK-RELATED"/>
    <property type="match status" value="1"/>
</dbReference>
<dbReference type="GO" id="GO:0005524">
    <property type="term" value="F:ATP binding"/>
    <property type="evidence" value="ECO:0007669"/>
    <property type="project" value="UniProtKB-KW"/>
</dbReference>
<evidence type="ECO:0000256" key="9">
    <source>
        <dbReference type="ARBA" id="ARBA00022840"/>
    </source>
</evidence>
<keyword evidence="11 15" id="KW-0472">Membrane</keyword>
<keyword evidence="12" id="KW-0829">Tyrosine-protein kinase</keyword>
<evidence type="ECO:0000256" key="15">
    <source>
        <dbReference type="SAM" id="Phobius"/>
    </source>
</evidence>
<dbReference type="PANTHER" id="PTHR32309">
    <property type="entry name" value="TYROSINE-PROTEIN KINASE"/>
    <property type="match status" value="1"/>
</dbReference>
<gene>
    <name evidence="19" type="primary">wzc</name>
    <name evidence="19" type="ORF">H8J20_11940</name>
</gene>
<protein>
    <submittedName>
        <fullName evidence="19">Tyrosine-protein kinase Wzc</fullName>
    </submittedName>
</protein>
<feature type="domain" description="AAA" evidence="17">
    <location>
        <begin position="548"/>
        <end position="659"/>
    </location>
</feature>
<reference evidence="19" key="1">
    <citation type="submission" date="2020-08" db="EMBL/GenBank/DDBJ databases">
        <title>Food and environmental bacterial isolates.</title>
        <authorList>
            <person name="Richter L."/>
            <person name="Du Plessis E.M."/>
            <person name="Duvenage S."/>
            <person name="Allam M."/>
            <person name="Korsten L."/>
        </authorList>
    </citation>
    <scope>NUCLEOTIDE SEQUENCE</scope>
    <source>
        <strain evidence="19">UPMP2127</strain>
    </source>
</reference>
<dbReference type="Pfam" id="PF23607">
    <property type="entry name" value="WZC_N"/>
    <property type="match status" value="1"/>
</dbReference>
<evidence type="ECO:0000259" key="16">
    <source>
        <dbReference type="Pfam" id="PF02706"/>
    </source>
</evidence>
<dbReference type="Proteomes" id="UP000659084">
    <property type="component" value="Unassembled WGS sequence"/>
</dbReference>